<dbReference type="GO" id="GO:0003735">
    <property type="term" value="F:structural constituent of ribosome"/>
    <property type="evidence" value="ECO:0007669"/>
    <property type="project" value="InterPro"/>
</dbReference>
<dbReference type="InterPro" id="IPR050257">
    <property type="entry name" value="eL8/uL1-like"/>
</dbReference>
<dbReference type="FunFam" id="3.30.190.20:FF:000009">
    <property type="entry name" value="Ribosomal protein L10a"/>
    <property type="match status" value="1"/>
</dbReference>
<evidence type="ECO:0000313" key="6">
    <source>
        <dbReference type="Proteomes" id="UP000799766"/>
    </source>
</evidence>
<dbReference type="Gene3D" id="3.40.50.790">
    <property type="match status" value="1"/>
</dbReference>
<name>A0A6A6PAR5_9PEZI</name>
<dbReference type="PROSITE" id="PS01199">
    <property type="entry name" value="RIBOSOMAL_L1"/>
    <property type="match status" value="1"/>
</dbReference>
<accession>A0A6A6PAR5</accession>
<protein>
    <recommendedName>
        <fullName evidence="4">Ribosomal protein</fullName>
    </recommendedName>
</protein>
<dbReference type="OrthoDB" id="2449818at2759"/>
<dbReference type="InterPro" id="IPR028364">
    <property type="entry name" value="Ribosomal_uL1/biogenesis"/>
</dbReference>
<proteinExistence type="inferred from homology"/>
<evidence type="ECO:0000256" key="4">
    <source>
        <dbReference type="RuleBase" id="RU000659"/>
    </source>
</evidence>
<keyword evidence="2 4" id="KW-0689">Ribosomal protein</keyword>
<dbReference type="Pfam" id="PF00687">
    <property type="entry name" value="Ribosomal_L1"/>
    <property type="match status" value="1"/>
</dbReference>
<evidence type="ECO:0000256" key="3">
    <source>
        <dbReference type="ARBA" id="ARBA00023274"/>
    </source>
</evidence>
<organism evidence="5 6">
    <name type="scientific">Lineolata rhizophorae</name>
    <dbReference type="NCBI Taxonomy" id="578093"/>
    <lineage>
        <taxon>Eukaryota</taxon>
        <taxon>Fungi</taxon>
        <taxon>Dikarya</taxon>
        <taxon>Ascomycota</taxon>
        <taxon>Pezizomycotina</taxon>
        <taxon>Dothideomycetes</taxon>
        <taxon>Dothideomycetes incertae sedis</taxon>
        <taxon>Lineolatales</taxon>
        <taxon>Lineolataceae</taxon>
        <taxon>Lineolata</taxon>
    </lineage>
</organism>
<keyword evidence="3 4" id="KW-0687">Ribonucleoprotein</keyword>
<dbReference type="FunFam" id="3.30.190.20:FF:000006">
    <property type="entry name" value="Ribosomal protein"/>
    <property type="match status" value="1"/>
</dbReference>
<dbReference type="EMBL" id="MU001672">
    <property type="protein sequence ID" value="KAF2461071.1"/>
    <property type="molecule type" value="Genomic_DNA"/>
</dbReference>
<dbReference type="InterPro" id="IPR002143">
    <property type="entry name" value="Ribosomal_uL1"/>
</dbReference>
<dbReference type="InterPro" id="IPR016095">
    <property type="entry name" value="Ribosomal_uL1_3-a/b-sand"/>
</dbReference>
<dbReference type="SUPFAM" id="SSF56808">
    <property type="entry name" value="Ribosomal protein L1"/>
    <property type="match status" value="1"/>
</dbReference>
<dbReference type="PANTHER" id="PTHR23105">
    <property type="entry name" value="RIBOSOMAL PROTEIN L7AE FAMILY MEMBER"/>
    <property type="match status" value="1"/>
</dbReference>
<dbReference type="GO" id="GO:0006412">
    <property type="term" value="P:translation"/>
    <property type="evidence" value="ECO:0007669"/>
    <property type="project" value="InterPro"/>
</dbReference>
<evidence type="ECO:0000256" key="1">
    <source>
        <dbReference type="ARBA" id="ARBA00010531"/>
    </source>
</evidence>
<dbReference type="GO" id="GO:0003723">
    <property type="term" value="F:RNA binding"/>
    <property type="evidence" value="ECO:0007669"/>
    <property type="project" value="InterPro"/>
</dbReference>
<dbReference type="InterPro" id="IPR023673">
    <property type="entry name" value="Ribosomal_uL1_CS"/>
</dbReference>
<dbReference type="Proteomes" id="UP000799766">
    <property type="component" value="Unassembled WGS sequence"/>
</dbReference>
<gene>
    <name evidence="5" type="ORF">BDY21DRAFT_334260</name>
</gene>
<dbReference type="AlphaFoldDB" id="A0A6A6PAR5"/>
<sequence length="217" mass="24378">MSKITVAGVRTNVQQLLDYSQNTKKRNFLETVELQIGLKNYDPQRDKRFSGTVKLPRIPRPGMSICILGDQHDIDRAKHHGFDAMSLDDLKKLNKNKKLIKKLARKYDAFVASDSLIRQIPRLLGPGLSKAGKFPTPVSHAEDLNNKVNEVKSTIKFQLKKVLCMGVAVGNVDMTEDELVSNVMMAINYLVSLLKKGWQNVGSLTIKATMSPPKRLY</sequence>
<dbReference type="CDD" id="cd00403">
    <property type="entry name" value="Ribosomal_L1"/>
    <property type="match status" value="1"/>
</dbReference>
<keyword evidence="6" id="KW-1185">Reference proteome</keyword>
<reference evidence="5" key="1">
    <citation type="journal article" date="2020" name="Stud. Mycol.">
        <title>101 Dothideomycetes genomes: a test case for predicting lifestyles and emergence of pathogens.</title>
        <authorList>
            <person name="Haridas S."/>
            <person name="Albert R."/>
            <person name="Binder M."/>
            <person name="Bloem J."/>
            <person name="Labutti K."/>
            <person name="Salamov A."/>
            <person name="Andreopoulos B."/>
            <person name="Baker S."/>
            <person name="Barry K."/>
            <person name="Bills G."/>
            <person name="Bluhm B."/>
            <person name="Cannon C."/>
            <person name="Castanera R."/>
            <person name="Culley D."/>
            <person name="Daum C."/>
            <person name="Ezra D."/>
            <person name="Gonzalez J."/>
            <person name="Henrissat B."/>
            <person name="Kuo A."/>
            <person name="Liang C."/>
            <person name="Lipzen A."/>
            <person name="Lutzoni F."/>
            <person name="Magnuson J."/>
            <person name="Mondo S."/>
            <person name="Nolan M."/>
            <person name="Ohm R."/>
            <person name="Pangilinan J."/>
            <person name="Park H.-J."/>
            <person name="Ramirez L."/>
            <person name="Alfaro M."/>
            <person name="Sun H."/>
            <person name="Tritt A."/>
            <person name="Yoshinaga Y."/>
            <person name="Zwiers L.-H."/>
            <person name="Turgeon B."/>
            <person name="Goodwin S."/>
            <person name="Spatafora J."/>
            <person name="Crous P."/>
            <person name="Grigoriev I."/>
        </authorList>
    </citation>
    <scope>NUCLEOTIDE SEQUENCE</scope>
    <source>
        <strain evidence="5">ATCC 16933</strain>
    </source>
</reference>
<evidence type="ECO:0000256" key="2">
    <source>
        <dbReference type="ARBA" id="ARBA00022980"/>
    </source>
</evidence>
<dbReference type="GO" id="GO:0000055">
    <property type="term" value="P:ribosomal large subunit export from nucleus"/>
    <property type="evidence" value="ECO:0007669"/>
    <property type="project" value="UniProtKB-ARBA"/>
</dbReference>
<evidence type="ECO:0000313" key="5">
    <source>
        <dbReference type="EMBL" id="KAF2461071.1"/>
    </source>
</evidence>
<dbReference type="FunFam" id="3.40.50.790:FF:000002">
    <property type="entry name" value="Ribosomal protein"/>
    <property type="match status" value="1"/>
</dbReference>
<dbReference type="InterPro" id="IPR023674">
    <property type="entry name" value="Ribosomal_uL1-like"/>
</dbReference>
<comment type="similarity">
    <text evidence="1 4">Belongs to the universal ribosomal protein uL1 family.</text>
</comment>
<dbReference type="Gene3D" id="3.30.190.20">
    <property type="match status" value="1"/>
</dbReference>
<dbReference type="GO" id="GO:0015934">
    <property type="term" value="C:large ribosomal subunit"/>
    <property type="evidence" value="ECO:0007669"/>
    <property type="project" value="InterPro"/>
</dbReference>
<dbReference type="PIRSF" id="PIRSF002155">
    <property type="entry name" value="Ribosomal_L1"/>
    <property type="match status" value="1"/>
</dbReference>